<organism evidence="16 17">
    <name type="scientific">Syntrophus gentianae</name>
    <dbReference type="NCBI Taxonomy" id="43775"/>
    <lineage>
        <taxon>Bacteria</taxon>
        <taxon>Pseudomonadati</taxon>
        <taxon>Thermodesulfobacteriota</taxon>
        <taxon>Syntrophia</taxon>
        <taxon>Syntrophales</taxon>
        <taxon>Syntrophaceae</taxon>
        <taxon>Syntrophus</taxon>
    </lineage>
</organism>
<evidence type="ECO:0000256" key="12">
    <source>
        <dbReference type="ARBA" id="ARBA00022842"/>
    </source>
</evidence>
<dbReference type="SUPFAM" id="SSF56059">
    <property type="entry name" value="Glutathione synthetase ATP-binding domain-like"/>
    <property type="match status" value="1"/>
</dbReference>
<evidence type="ECO:0000256" key="2">
    <source>
        <dbReference type="ARBA" id="ARBA00002988"/>
    </source>
</evidence>
<evidence type="ECO:0000256" key="10">
    <source>
        <dbReference type="ARBA" id="ARBA00022777"/>
    </source>
</evidence>
<comment type="similarity">
    <text evidence="4">Belongs to the PEP-utilizing enzyme family.</text>
</comment>
<keyword evidence="7" id="KW-0808">Transferase</keyword>
<comment type="catalytic activity">
    <reaction evidence="14">
        <text>pyruvate + ATP + H2O = phosphoenolpyruvate + AMP + phosphate + 2 H(+)</text>
        <dbReference type="Rhea" id="RHEA:11364"/>
        <dbReference type="ChEBI" id="CHEBI:15361"/>
        <dbReference type="ChEBI" id="CHEBI:15377"/>
        <dbReference type="ChEBI" id="CHEBI:15378"/>
        <dbReference type="ChEBI" id="CHEBI:30616"/>
        <dbReference type="ChEBI" id="CHEBI:43474"/>
        <dbReference type="ChEBI" id="CHEBI:58702"/>
        <dbReference type="ChEBI" id="CHEBI:456215"/>
        <dbReference type="EC" id="2.7.9.2"/>
    </reaction>
</comment>
<dbReference type="Gene3D" id="3.30.470.20">
    <property type="entry name" value="ATP-grasp fold, B domain"/>
    <property type="match status" value="1"/>
</dbReference>
<keyword evidence="8" id="KW-0479">Metal-binding</keyword>
<comment type="cofactor">
    <cofactor evidence="1">
        <name>Mg(2+)</name>
        <dbReference type="ChEBI" id="CHEBI:18420"/>
    </cofactor>
</comment>
<dbReference type="EC" id="2.7.9.2" evidence="5"/>
<dbReference type="GO" id="GO:0005524">
    <property type="term" value="F:ATP binding"/>
    <property type="evidence" value="ECO:0007669"/>
    <property type="project" value="UniProtKB-KW"/>
</dbReference>
<keyword evidence="16" id="KW-0670">Pyruvate</keyword>
<dbReference type="PANTHER" id="PTHR43030:SF1">
    <property type="entry name" value="PHOSPHOENOLPYRUVATE SYNTHASE"/>
    <property type="match status" value="1"/>
</dbReference>
<feature type="domain" description="Pyruvate phosphate dikinase AMP/ATP-binding" evidence="15">
    <location>
        <begin position="16"/>
        <end position="315"/>
    </location>
</feature>
<dbReference type="UniPathway" id="UPA00138"/>
<gene>
    <name evidence="16" type="ORF">SAMN04489760_104116</name>
</gene>
<dbReference type="GO" id="GO:0008986">
    <property type="term" value="F:pyruvate, water dikinase activity"/>
    <property type="evidence" value="ECO:0007669"/>
    <property type="project" value="UniProtKB-EC"/>
</dbReference>
<accession>A0A1H7VPX1</accession>
<keyword evidence="9" id="KW-0547">Nucleotide-binding</keyword>
<dbReference type="Proteomes" id="UP000198744">
    <property type="component" value="Unassembled WGS sequence"/>
</dbReference>
<evidence type="ECO:0000313" key="16">
    <source>
        <dbReference type="EMBL" id="SEM11323.1"/>
    </source>
</evidence>
<evidence type="ECO:0000256" key="14">
    <source>
        <dbReference type="ARBA" id="ARBA00047700"/>
    </source>
</evidence>
<evidence type="ECO:0000256" key="5">
    <source>
        <dbReference type="ARBA" id="ARBA00011996"/>
    </source>
</evidence>
<dbReference type="OrthoDB" id="9765468at2"/>
<comment type="function">
    <text evidence="2">Catalyzes the phosphorylation of pyruvate to phosphoenolpyruvate.</text>
</comment>
<reference evidence="16 17" key="1">
    <citation type="submission" date="2016-10" db="EMBL/GenBank/DDBJ databases">
        <authorList>
            <person name="de Groot N.N."/>
        </authorList>
    </citation>
    <scope>NUCLEOTIDE SEQUENCE [LARGE SCALE GENOMIC DNA]</scope>
    <source>
        <strain evidence="16 17">DSM 8423</strain>
    </source>
</reference>
<evidence type="ECO:0000256" key="13">
    <source>
        <dbReference type="ARBA" id="ARBA00033470"/>
    </source>
</evidence>
<dbReference type="EMBL" id="FOBS01000004">
    <property type="protein sequence ID" value="SEM11323.1"/>
    <property type="molecule type" value="Genomic_DNA"/>
</dbReference>
<evidence type="ECO:0000313" key="17">
    <source>
        <dbReference type="Proteomes" id="UP000198744"/>
    </source>
</evidence>
<dbReference type="STRING" id="43775.SAMN04489760_104116"/>
<evidence type="ECO:0000256" key="4">
    <source>
        <dbReference type="ARBA" id="ARBA00007837"/>
    </source>
</evidence>
<keyword evidence="11" id="KW-0067">ATP-binding</keyword>
<evidence type="ECO:0000256" key="7">
    <source>
        <dbReference type="ARBA" id="ARBA00022679"/>
    </source>
</evidence>
<dbReference type="Pfam" id="PF01326">
    <property type="entry name" value="PPDK_N"/>
    <property type="match status" value="1"/>
</dbReference>
<dbReference type="RefSeq" id="WP_093882471.1">
    <property type="nucleotide sequence ID" value="NZ_FOBS01000004.1"/>
</dbReference>
<keyword evidence="12" id="KW-0460">Magnesium</keyword>
<protein>
    <recommendedName>
        <fullName evidence="6">Phosphoenolpyruvate synthase</fullName>
        <ecNumber evidence="5">2.7.9.2</ecNumber>
    </recommendedName>
    <alternativeName>
        <fullName evidence="13">Pyruvate, water dikinase</fullName>
    </alternativeName>
</protein>
<dbReference type="InterPro" id="IPR006319">
    <property type="entry name" value="PEP_synth"/>
</dbReference>
<dbReference type="PANTHER" id="PTHR43030">
    <property type="entry name" value="PHOSPHOENOLPYRUVATE SYNTHASE"/>
    <property type="match status" value="1"/>
</dbReference>
<evidence type="ECO:0000259" key="15">
    <source>
        <dbReference type="Pfam" id="PF01326"/>
    </source>
</evidence>
<dbReference type="Gene3D" id="3.30.1490.20">
    <property type="entry name" value="ATP-grasp fold, A domain"/>
    <property type="match status" value="1"/>
</dbReference>
<dbReference type="GO" id="GO:0006094">
    <property type="term" value="P:gluconeogenesis"/>
    <property type="evidence" value="ECO:0007669"/>
    <property type="project" value="UniProtKB-UniPathway"/>
</dbReference>
<comment type="pathway">
    <text evidence="3">Carbohydrate biosynthesis; gluconeogenesis.</text>
</comment>
<evidence type="ECO:0000256" key="6">
    <source>
        <dbReference type="ARBA" id="ARBA00021623"/>
    </source>
</evidence>
<sequence>MFVKKFEDLKKDMFEECGGKAAHLGEMTSLGLSVPPGFAVLGDSYYYNLKANNLEQKIAEIAATINYDDFADLEEKTAKIRELINAAPVPPEIEKEIVENYKQLSGAGEEALVAIRSSVAVKDSPVSSFPGMMDTFHFIRGAQNVVDKVREVWASVWSARGAFARYNKKLDYNKAVIAPTVQRMVNSEMAGVLFTMNPINGNADEIVVEGNWGLGETVVCGKCQSDMYIMTKNPITVKKKIIAKKYETYIQSEAGGAKWEDVPADKVALPTLTDNQIENLCRTALKIEKHYGVPQDIEWAYEKGKLYILQARTAKAGSVA</sequence>
<evidence type="ECO:0000256" key="8">
    <source>
        <dbReference type="ARBA" id="ARBA00022723"/>
    </source>
</evidence>
<evidence type="ECO:0000256" key="3">
    <source>
        <dbReference type="ARBA" id="ARBA00004742"/>
    </source>
</evidence>
<evidence type="ECO:0000256" key="11">
    <source>
        <dbReference type="ARBA" id="ARBA00022840"/>
    </source>
</evidence>
<evidence type="ECO:0000256" key="9">
    <source>
        <dbReference type="ARBA" id="ARBA00022741"/>
    </source>
</evidence>
<dbReference type="InterPro" id="IPR013815">
    <property type="entry name" value="ATP_grasp_subdomain_1"/>
</dbReference>
<name>A0A1H7VPX1_9BACT</name>
<proteinExistence type="inferred from homology"/>
<dbReference type="GO" id="GO:0046872">
    <property type="term" value="F:metal ion binding"/>
    <property type="evidence" value="ECO:0007669"/>
    <property type="project" value="UniProtKB-KW"/>
</dbReference>
<keyword evidence="10 16" id="KW-0418">Kinase</keyword>
<keyword evidence="17" id="KW-1185">Reference proteome</keyword>
<dbReference type="AlphaFoldDB" id="A0A1H7VPX1"/>
<dbReference type="InterPro" id="IPR002192">
    <property type="entry name" value="PPDK_AMP/ATP-bd"/>
</dbReference>
<evidence type="ECO:0000256" key="1">
    <source>
        <dbReference type="ARBA" id="ARBA00001946"/>
    </source>
</evidence>